<feature type="compositionally biased region" description="Polar residues" evidence="7">
    <location>
        <begin position="102"/>
        <end position="111"/>
    </location>
</feature>
<dbReference type="eggNOG" id="KOG2502">
    <property type="taxonomic scope" value="Eukaryota"/>
</dbReference>
<dbReference type="VEuPathDB" id="VectorBase:PHUM587910"/>
<dbReference type="InParanoid" id="E0W298"/>
<evidence type="ECO:0000256" key="3">
    <source>
        <dbReference type="ARBA" id="ARBA00007129"/>
    </source>
</evidence>
<dbReference type="InterPro" id="IPR025659">
    <property type="entry name" value="Tubby-like_C"/>
</dbReference>
<protein>
    <submittedName>
        <fullName evidence="9">Predicted protein</fullName>
    </submittedName>
</protein>
<dbReference type="EMBL" id="DS235875">
    <property type="protein sequence ID" value="EEB19754.1"/>
    <property type="molecule type" value="Genomic_DNA"/>
</dbReference>
<dbReference type="AlphaFoldDB" id="E0W298"/>
<evidence type="ECO:0000313" key="11">
    <source>
        <dbReference type="Proteomes" id="UP000009046"/>
    </source>
</evidence>
<dbReference type="STRING" id="121224.E0W298"/>
<evidence type="ECO:0000256" key="4">
    <source>
        <dbReference type="ARBA" id="ARBA00022490"/>
    </source>
</evidence>
<feature type="domain" description="Tubby C-terminal" evidence="8">
    <location>
        <begin position="148"/>
        <end position="369"/>
    </location>
</feature>
<reference evidence="10" key="3">
    <citation type="submission" date="2021-02" db="UniProtKB">
        <authorList>
            <consortium name="EnsemblMetazoa"/>
        </authorList>
    </citation>
    <scope>IDENTIFICATION</scope>
    <source>
        <strain evidence="10">USDA</strain>
    </source>
</reference>
<dbReference type="PANTHER" id="PTHR16517">
    <property type="entry name" value="TUBBY-RELATED"/>
    <property type="match status" value="1"/>
</dbReference>
<gene>
    <name evidence="10" type="primary">8232665</name>
    <name evidence="9" type="ORF">Phum_PHUM587910</name>
</gene>
<evidence type="ECO:0000256" key="1">
    <source>
        <dbReference type="ARBA" id="ARBA00004123"/>
    </source>
</evidence>
<dbReference type="Proteomes" id="UP000009046">
    <property type="component" value="Unassembled WGS sequence"/>
</dbReference>
<comment type="similarity">
    <text evidence="3">Belongs to the TUB family.</text>
</comment>
<comment type="subcellular location">
    <subcellularLocation>
        <location evidence="2">Cytoplasm</location>
    </subcellularLocation>
    <subcellularLocation>
        <location evidence="1">Nucleus</location>
    </subcellularLocation>
</comment>
<dbReference type="Gene3D" id="3.20.90.10">
    <property type="entry name" value="Tubby Protein, Chain A"/>
    <property type="match status" value="1"/>
</dbReference>
<keyword evidence="4" id="KW-0963">Cytoplasm</keyword>
<dbReference type="InterPro" id="IPR000007">
    <property type="entry name" value="Tubby_C"/>
</dbReference>
<dbReference type="GO" id="GO:0061512">
    <property type="term" value="P:protein localization to cilium"/>
    <property type="evidence" value="ECO:0007669"/>
    <property type="project" value="TreeGrafter"/>
</dbReference>
<dbReference type="GO" id="GO:0005737">
    <property type="term" value="C:cytoplasm"/>
    <property type="evidence" value="ECO:0007669"/>
    <property type="project" value="UniProtKB-SubCell"/>
</dbReference>
<dbReference type="EMBL" id="AAZO01007167">
    <property type="status" value="NOT_ANNOTATED_CDS"/>
    <property type="molecule type" value="Genomic_DNA"/>
</dbReference>
<feature type="region of interest" description="Disordered" evidence="7">
    <location>
        <begin position="91"/>
        <end position="111"/>
    </location>
</feature>
<evidence type="ECO:0000256" key="7">
    <source>
        <dbReference type="SAM" id="MobiDB-lite"/>
    </source>
</evidence>
<dbReference type="RefSeq" id="XP_002432492.1">
    <property type="nucleotide sequence ID" value="XM_002432447.1"/>
</dbReference>
<dbReference type="CTD" id="8232665"/>
<dbReference type="EnsemblMetazoa" id="PHUM587910-RA">
    <property type="protein sequence ID" value="PHUM587910-PA"/>
    <property type="gene ID" value="PHUM587910"/>
</dbReference>
<evidence type="ECO:0000259" key="8">
    <source>
        <dbReference type="Pfam" id="PF01167"/>
    </source>
</evidence>
<evidence type="ECO:0000256" key="6">
    <source>
        <dbReference type="SAM" id="Coils"/>
    </source>
</evidence>
<evidence type="ECO:0000256" key="5">
    <source>
        <dbReference type="ARBA" id="ARBA00023242"/>
    </source>
</evidence>
<dbReference type="SUPFAM" id="SSF54518">
    <property type="entry name" value="Tubby C-terminal domain-like"/>
    <property type="match status" value="1"/>
</dbReference>
<name>E0W298_PEDHC</name>
<dbReference type="GO" id="GO:0005929">
    <property type="term" value="C:cilium"/>
    <property type="evidence" value="ECO:0007669"/>
    <property type="project" value="TreeGrafter"/>
</dbReference>
<evidence type="ECO:0000313" key="9">
    <source>
        <dbReference type="EMBL" id="EEB19754.1"/>
    </source>
</evidence>
<sequence>MSAAVSRQQKLEQQRQLMEQKLRQKRQALGMVQASDRPKLRSADLRYDGPLQFTMPVGNPDSVLSMHSNTILDSNEDLDILNLETLNEEHNRGMEDEESTPVLPQTPNSDLSSSMGVIVDSPNFNQSALRSPELEGDISGNLDSFVLKPAVPKMHFKCRITRDRKGMDRGLYPTYFLHLERDYGKKIFLLAGRKRKKSTTSNYLISTDPTDLSRGGEAFIGKLRSNLLGTQFTVYNNGASPKHSDDSTTRQELAAVVYDTNVLGLKGPRKMTVILPGMTQDHQRVLITPSDQHETLIECWKTKNMDNLIELHNKTPVWNEETQSYILNFHGRVTQASVKNFQIVHDSDVEYVVMQFGRVAEDVFTMDFRCIVASVVDIYSMYKKSLIYNRNYTNYTKYK</sequence>
<evidence type="ECO:0000256" key="2">
    <source>
        <dbReference type="ARBA" id="ARBA00004496"/>
    </source>
</evidence>
<dbReference type="PROSITE" id="PS01200">
    <property type="entry name" value="TUB_1"/>
    <property type="match status" value="1"/>
</dbReference>
<reference evidence="9" key="2">
    <citation type="submission" date="2007-04" db="EMBL/GenBank/DDBJ databases">
        <title>The genome of the human body louse.</title>
        <authorList>
            <consortium name="The Human Body Louse Genome Consortium"/>
            <person name="Kirkness E."/>
            <person name="Walenz B."/>
            <person name="Hass B."/>
            <person name="Bruggner R."/>
            <person name="Strausberg R."/>
        </authorList>
    </citation>
    <scope>NUCLEOTIDE SEQUENCE</scope>
    <source>
        <strain evidence="9">USDA</strain>
    </source>
</reference>
<dbReference type="KEGG" id="phu:Phum_PHUM587910"/>
<dbReference type="PRINTS" id="PR01573">
    <property type="entry name" value="SUPERTUBBY"/>
</dbReference>
<dbReference type="GO" id="GO:0005634">
    <property type="term" value="C:nucleus"/>
    <property type="evidence" value="ECO:0007669"/>
    <property type="project" value="UniProtKB-SubCell"/>
</dbReference>
<dbReference type="HOGENOM" id="CLU_028236_1_1_1"/>
<dbReference type="OrthoDB" id="8775810at2759"/>
<dbReference type="GeneID" id="8232665"/>
<dbReference type="InterPro" id="IPR018066">
    <property type="entry name" value="Tubby_C_CS"/>
</dbReference>
<proteinExistence type="inferred from homology"/>
<reference evidence="9" key="1">
    <citation type="submission" date="2007-04" db="EMBL/GenBank/DDBJ databases">
        <title>Annotation of Pediculus humanus corporis strain USDA.</title>
        <authorList>
            <person name="Kirkness E."/>
            <person name="Hannick L."/>
            <person name="Hass B."/>
            <person name="Bruggner R."/>
            <person name="Lawson D."/>
            <person name="Bidwell S."/>
            <person name="Joardar V."/>
            <person name="Caler E."/>
            <person name="Walenz B."/>
            <person name="Inman J."/>
            <person name="Schobel S."/>
            <person name="Galinsky K."/>
            <person name="Amedeo P."/>
            <person name="Strausberg R."/>
        </authorList>
    </citation>
    <scope>NUCLEOTIDE SEQUENCE</scope>
    <source>
        <strain evidence="9">USDA</strain>
    </source>
</reference>
<dbReference type="PANTHER" id="PTHR16517:SF7">
    <property type="entry name" value="PROTEIN KING TUBBY"/>
    <property type="match status" value="1"/>
</dbReference>
<dbReference type="FunCoup" id="E0W298">
    <property type="interactions" value="177"/>
</dbReference>
<evidence type="ECO:0000313" key="10">
    <source>
        <dbReference type="EnsemblMetazoa" id="PHUM587910-PA"/>
    </source>
</evidence>
<dbReference type="Pfam" id="PF01167">
    <property type="entry name" value="Tub"/>
    <property type="match status" value="1"/>
</dbReference>
<organism>
    <name type="scientific">Pediculus humanus subsp. corporis</name>
    <name type="common">Body louse</name>
    <dbReference type="NCBI Taxonomy" id="121224"/>
    <lineage>
        <taxon>Eukaryota</taxon>
        <taxon>Metazoa</taxon>
        <taxon>Ecdysozoa</taxon>
        <taxon>Arthropoda</taxon>
        <taxon>Hexapoda</taxon>
        <taxon>Insecta</taxon>
        <taxon>Pterygota</taxon>
        <taxon>Neoptera</taxon>
        <taxon>Paraneoptera</taxon>
        <taxon>Psocodea</taxon>
        <taxon>Troctomorpha</taxon>
        <taxon>Phthiraptera</taxon>
        <taxon>Anoplura</taxon>
        <taxon>Pediculidae</taxon>
        <taxon>Pediculus</taxon>
    </lineage>
</organism>
<feature type="coiled-coil region" evidence="6">
    <location>
        <begin position="1"/>
        <end position="28"/>
    </location>
</feature>
<keyword evidence="6" id="KW-0175">Coiled coil</keyword>
<keyword evidence="11" id="KW-1185">Reference proteome</keyword>
<dbReference type="OMA" id="HFKCRIT"/>
<keyword evidence="5" id="KW-0539">Nucleus</keyword>
<accession>E0W298</accession>